<organism evidence="2 3">
    <name type="scientific">Haemonchus contortus</name>
    <name type="common">Barber pole worm</name>
    <dbReference type="NCBI Taxonomy" id="6289"/>
    <lineage>
        <taxon>Eukaryota</taxon>
        <taxon>Metazoa</taxon>
        <taxon>Ecdysozoa</taxon>
        <taxon>Nematoda</taxon>
        <taxon>Chromadorea</taxon>
        <taxon>Rhabditida</taxon>
        <taxon>Rhabditina</taxon>
        <taxon>Rhabditomorpha</taxon>
        <taxon>Strongyloidea</taxon>
        <taxon>Trichostrongylidae</taxon>
        <taxon>Haemonchus</taxon>
    </lineage>
</organism>
<reference evidence="3" key="1">
    <citation type="submission" date="2020-12" db="UniProtKB">
        <authorList>
            <consortium name="WormBaseParasite"/>
        </authorList>
    </citation>
    <scope>IDENTIFICATION</scope>
    <source>
        <strain evidence="3">MHco3</strain>
    </source>
</reference>
<protein>
    <submittedName>
        <fullName evidence="3">RMI1_N domain-containing protein</fullName>
    </submittedName>
</protein>
<name>A0A7I4YVW3_HAECO</name>
<keyword evidence="2" id="KW-1185">Reference proteome</keyword>
<evidence type="ECO:0000313" key="3">
    <source>
        <dbReference type="WBParaSite" id="HCON_00145150-00001"/>
    </source>
</evidence>
<dbReference type="AlphaFoldDB" id="A0A7I4YVW3"/>
<evidence type="ECO:0000313" key="2">
    <source>
        <dbReference type="Proteomes" id="UP000025227"/>
    </source>
</evidence>
<proteinExistence type="predicted"/>
<dbReference type="Proteomes" id="UP000025227">
    <property type="component" value="Unplaced"/>
</dbReference>
<accession>A0A7I4YVW3</accession>
<sequence>MVRTGRMCDAIVRLPDARDTPSFIAKLSIATKPSIGLLRGTVRLVQLPTVLDLEDHATQRLLREPKSRQEAHRQESSSKYAKNDRGFQDLAAIPQEVGTGPPWALSTRSEDGYTKKKKAVRLSLCRAMLAHTTAEEHLVTVFAVE</sequence>
<evidence type="ECO:0000256" key="1">
    <source>
        <dbReference type="SAM" id="MobiDB-lite"/>
    </source>
</evidence>
<feature type="region of interest" description="Disordered" evidence="1">
    <location>
        <begin position="61"/>
        <end position="86"/>
    </location>
</feature>
<dbReference type="WBParaSite" id="HCON_00145150-00001">
    <property type="protein sequence ID" value="HCON_00145150-00001"/>
    <property type="gene ID" value="HCON_00145150"/>
</dbReference>